<dbReference type="Pfam" id="PF00990">
    <property type="entry name" value="GGDEF"/>
    <property type="match status" value="1"/>
</dbReference>
<feature type="domain" description="GGDEF" evidence="2">
    <location>
        <begin position="252"/>
        <end position="375"/>
    </location>
</feature>
<dbReference type="InterPro" id="IPR050469">
    <property type="entry name" value="Diguanylate_Cyclase"/>
</dbReference>
<feature type="transmembrane region" description="Helical" evidence="1">
    <location>
        <begin position="45"/>
        <end position="65"/>
    </location>
</feature>
<dbReference type="PANTHER" id="PTHR45138">
    <property type="entry name" value="REGULATORY COMPONENTS OF SENSORY TRANSDUCTION SYSTEM"/>
    <property type="match status" value="1"/>
</dbReference>
<feature type="transmembrane region" description="Helical" evidence="1">
    <location>
        <begin position="12"/>
        <end position="33"/>
    </location>
</feature>
<evidence type="ECO:0000313" key="3">
    <source>
        <dbReference type="EMBL" id="MBP1937720.1"/>
    </source>
</evidence>
<feature type="transmembrane region" description="Helical" evidence="1">
    <location>
        <begin position="135"/>
        <end position="156"/>
    </location>
</feature>
<keyword evidence="1" id="KW-0812">Transmembrane</keyword>
<protein>
    <submittedName>
        <fullName evidence="3">Diguanylate cyclase (GGDEF)-like protein</fullName>
    </submittedName>
</protein>
<feature type="transmembrane region" description="Helical" evidence="1">
    <location>
        <begin position="165"/>
        <end position="185"/>
    </location>
</feature>
<dbReference type="InterPro" id="IPR029787">
    <property type="entry name" value="Nucleotide_cyclase"/>
</dbReference>
<organism evidence="3 4">
    <name type="scientific">Paenibacillus sediminis</name>
    <dbReference type="NCBI Taxonomy" id="664909"/>
    <lineage>
        <taxon>Bacteria</taxon>
        <taxon>Bacillati</taxon>
        <taxon>Bacillota</taxon>
        <taxon>Bacilli</taxon>
        <taxon>Bacillales</taxon>
        <taxon>Paenibacillaceae</taxon>
        <taxon>Paenibacillus</taxon>
    </lineage>
</organism>
<feature type="transmembrane region" description="Helical" evidence="1">
    <location>
        <begin position="106"/>
        <end position="123"/>
    </location>
</feature>
<dbReference type="NCBIfam" id="TIGR00254">
    <property type="entry name" value="GGDEF"/>
    <property type="match status" value="1"/>
</dbReference>
<dbReference type="SUPFAM" id="SSF55073">
    <property type="entry name" value="Nucleotide cyclase"/>
    <property type="match status" value="1"/>
</dbReference>
<dbReference type="CDD" id="cd01949">
    <property type="entry name" value="GGDEF"/>
    <property type="match status" value="1"/>
</dbReference>
<dbReference type="SMART" id="SM00267">
    <property type="entry name" value="GGDEF"/>
    <property type="match status" value="1"/>
</dbReference>
<dbReference type="InterPro" id="IPR000160">
    <property type="entry name" value="GGDEF_dom"/>
</dbReference>
<dbReference type="PANTHER" id="PTHR45138:SF9">
    <property type="entry name" value="DIGUANYLATE CYCLASE DGCM-RELATED"/>
    <property type="match status" value="1"/>
</dbReference>
<keyword evidence="4" id="KW-1185">Reference proteome</keyword>
<keyword evidence="1" id="KW-0472">Membrane</keyword>
<evidence type="ECO:0000259" key="2">
    <source>
        <dbReference type="PROSITE" id="PS50887"/>
    </source>
</evidence>
<dbReference type="Gene3D" id="3.30.70.270">
    <property type="match status" value="1"/>
</dbReference>
<gene>
    <name evidence="3" type="ORF">J2Z20_002635</name>
</gene>
<name>A0ABS4H6N4_9BACL</name>
<keyword evidence="1" id="KW-1133">Transmembrane helix</keyword>
<feature type="transmembrane region" description="Helical" evidence="1">
    <location>
        <begin position="77"/>
        <end position="99"/>
    </location>
</feature>
<dbReference type="EMBL" id="JAGGKP010000007">
    <property type="protein sequence ID" value="MBP1937720.1"/>
    <property type="molecule type" value="Genomic_DNA"/>
</dbReference>
<dbReference type="PROSITE" id="PS50887">
    <property type="entry name" value="GGDEF"/>
    <property type="match status" value="1"/>
</dbReference>
<dbReference type="Proteomes" id="UP001519273">
    <property type="component" value="Unassembled WGS sequence"/>
</dbReference>
<sequence>MAEAYTSGITGIIPVIAASCALYIVFLMTIMSVTMYRRQLKNNAYLFMIAAFLFIMTYEGLNIYFSLSPKHAEGDYPLSQTALQVLSFILLNTAVYQLYHRMNQTANTLFGIMLAVLLIPLIPDSLFRVKGHSEWRFIYLDLYQLVVIYLSVVLIAPRIKQKTKLFAGLSIYFLMLILGLMKRYVIPDEPLLMITIQLLPLVYYTLIFLILFERIVELMQNIYRSSITDGLTSLYNRRFFLKSLTNYINEGLKVSLIFCDIDNFKKLNDTEGHAKADQVLKQVAMIIDEELAGIGVAGRYGGEELVALVVDKRASVSQVAEQIRSRVEKETIVTISVGYSVLKKNVSTEQFIKQADEAMYRSKTTGKNKVTAFRQSPSRAAAIEEG</sequence>
<evidence type="ECO:0000256" key="1">
    <source>
        <dbReference type="SAM" id="Phobius"/>
    </source>
</evidence>
<evidence type="ECO:0000313" key="4">
    <source>
        <dbReference type="Proteomes" id="UP001519273"/>
    </source>
</evidence>
<accession>A0ABS4H6N4</accession>
<dbReference type="InterPro" id="IPR043128">
    <property type="entry name" value="Rev_trsase/Diguanyl_cyclase"/>
</dbReference>
<comment type="caution">
    <text evidence="3">The sequence shown here is derived from an EMBL/GenBank/DDBJ whole genome shotgun (WGS) entry which is preliminary data.</text>
</comment>
<proteinExistence type="predicted"/>
<reference evidence="3 4" key="1">
    <citation type="submission" date="2021-03" db="EMBL/GenBank/DDBJ databases">
        <title>Genomic Encyclopedia of Type Strains, Phase IV (KMG-IV): sequencing the most valuable type-strain genomes for metagenomic binning, comparative biology and taxonomic classification.</title>
        <authorList>
            <person name="Goeker M."/>
        </authorList>
    </citation>
    <scope>NUCLEOTIDE SEQUENCE [LARGE SCALE GENOMIC DNA]</scope>
    <source>
        <strain evidence="3 4">DSM 23491</strain>
    </source>
</reference>
<feature type="transmembrane region" description="Helical" evidence="1">
    <location>
        <begin position="191"/>
        <end position="212"/>
    </location>
</feature>
<dbReference type="RefSeq" id="WP_209850867.1">
    <property type="nucleotide sequence ID" value="NZ_CBCRVE010000004.1"/>
</dbReference>